<name>A0A915JU99_ROMCU</name>
<proteinExistence type="predicted"/>
<reference evidence="2" key="1">
    <citation type="submission" date="2022-11" db="UniProtKB">
        <authorList>
            <consortium name="WormBaseParasite"/>
        </authorList>
    </citation>
    <scope>IDENTIFICATION</scope>
</reference>
<organism evidence="1 2">
    <name type="scientific">Romanomermis culicivorax</name>
    <name type="common">Nematode worm</name>
    <dbReference type="NCBI Taxonomy" id="13658"/>
    <lineage>
        <taxon>Eukaryota</taxon>
        <taxon>Metazoa</taxon>
        <taxon>Ecdysozoa</taxon>
        <taxon>Nematoda</taxon>
        <taxon>Enoplea</taxon>
        <taxon>Dorylaimia</taxon>
        <taxon>Mermithida</taxon>
        <taxon>Mermithoidea</taxon>
        <taxon>Mermithidae</taxon>
        <taxon>Romanomermis</taxon>
    </lineage>
</organism>
<evidence type="ECO:0000313" key="1">
    <source>
        <dbReference type="Proteomes" id="UP000887565"/>
    </source>
</evidence>
<keyword evidence="1" id="KW-1185">Reference proteome</keyword>
<accession>A0A915JU99</accession>
<dbReference type="WBParaSite" id="nRc.2.0.1.t29382-RA">
    <property type="protein sequence ID" value="nRc.2.0.1.t29382-RA"/>
    <property type="gene ID" value="nRc.2.0.1.g29382"/>
</dbReference>
<dbReference type="Proteomes" id="UP000887565">
    <property type="component" value="Unplaced"/>
</dbReference>
<evidence type="ECO:0000313" key="2">
    <source>
        <dbReference type="WBParaSite" id="nRc.2.0.1.t29382-RA"/>
    </source>
</evidence>
<sequence length="79" mass="8859">MNKILIAYRCRFLIRSRSNSLGDVTRRETLRKRLRMAGGGPPTPSSASAVLSKMLSSWERRRLRTVPASDDNLTDEAPA</sequence>
<dbReference type="AlphaFoldDB" id="A0A915JU99"/>
<protein>
    <submittedName>
        <fullName evidence="2">Uncharacterized protein</fullName>
    </submittedName>
</protein>